<dbReference type="SUPFAM" id="SSF52047">
    <property type="entry name" value="RNI-like"/>
    <property type="match status" value="1"/>
</dbReference>
<dbReference type="Gene3D" id="3.80.10.10">
    <property type="entry name" value="Ribonuclease Inhibitor"/>
    <property type="match status" value="1"/>
</dbReference>
<dbReference type="AlphaFoldDB" id="A0AAV4UFV0"/>
<dbReference type="EMBL" id="BPLQ01011207">
    <property type="protein sequence ID" value="GIY56631.1"/>
    <property type="molecule type" value="Genomic_DNA"/>
</dbReference>
<keyword evidence="2" id="KW-1185">Reference proteome</keyword>
<protein>
    <submittedName>
        <fullName evidence="1">Uncharacterized protein</fullName>
    </submittedName>
</protein>
<reference evidence="1 2" key="1">
    <citation type="submission" date="2021-06" db="EMBL/GenBank/DDBJ databases">
        <title>Caerostris darwini draft genome.</title>
        <authorList>
            <person name="Kono N."/>
            <person name="Arakawa K."/>
        </authorList>
    </citation>
    <scope>NUCLEOTIDE SEQUENCE [LARGE SCALE GENOMIC DNA]</scope>
</reference>
<evidence type="ECO:0000313" key="2">
    <source>
        <dbReference type="Proteomes" id="UP001054837"/>
    </source>
</evidence>
<evidence type="ECO:0000313" key="1">
    <source>
        <dbReference type="EMBL" id="GIY56631.1"/>
    </source>
</evidence>
<name>A0AAV4UFV0_9ARAC</name>
<dbReference type="Proteomes" id="UP001054837">
    <property type="component" value="Unassembled WGS sequence"/>
</dbReference>
<gene>
    <name evidence="1" type="ORF">CDAR_98371</name>
</gene>
<accession>A0AAV4UFV0</accession>
<proteinExistence type="predicted"/>
<organism evidence="1 2">
    <name type="scientific">Caerostris darwini</name>
    <dbReference type="NCBI Taxonomy" id="1538125"/>
    <lineage>
        <taxon>Eukaryota</taxon>
        <taxon>Metazoa</taxon>
        <taxon>Ecdysozoa</taxon>
        <taxon>Arthropoda</taxon>
        <taxon>Chelicerata</taxon>
        <taxon>Arachnida</taxon>
        <taxon>Araneae</taxon>
        <taxon>Araneomorphae</taxon>
        <taxon>Entelegynae</taxon>
        <taxon>Araneoidea</taxon>
        <taxon>Araneidae</taxon>
        <taxon>Caerostris</taxon>
    </lineage>
</organism>
<sequence>MRLTIHPAMLYHLPPPHFTKLLLLFSSGQLTYLDLSLQRNCFCDWESVKAQKLIKLMTTEACKNISFLILPFEKHRGMSEIIPELLRRCPKLEYLVTYNCFDLGVLKNCHNLRSVRLNGLDGKPLLPFPWQIFNYF</sequence>
<comment type="caution">
    <text evidence="1">The sequence shown here is derived from an EMBL/GenBank/DDBJ whole genome shotgun (WGS) entry which is preliminary data.</text>
</comment>
<dbReference type="InterPro" id="IPR032675">
    <property type="entry name" value="LRR_dom_sf"/>
</dbReference>